<accession>A0ABS1PSU2</accession>
<sequence length="59" mass="6686">MLLLLPATTDADPATLTLRVSDDQKAWHPIDFDGEFPRTFNEVFASIARDRQLVQVQTL</sequence>
<evidence type="ECO:0000313" key="2">
    <source>
        <dbReference type="Proteomes" id="UP000621510"/>
    </source>
</evidence>
<evidence type="ECO:0000313" key="1">
    <source>
        <dbReference type="EMBL" id="MBL1115503.1"/>
    </source>
</evidence>
<gene>
    <name evidence="1" type="ORF">JK364_24335</name>
</gene>
<protein>
    <submittedName>
        <fullName evidence="1">Uncharacterized protein</fullName>
    </submittedName>
</protein>
<proteinExistence type="predicted"/>
<reference evidence="1 2" key="1">
    <citation type="submission" date="2021-01" db="EMBL/GenBank/DDBJ databases">
        <title>WGS of actinomycetes isolated from Thailand.</title>
        <authorList>
            <person name="Thawai C."/>
        </authorList>
    </citation>
    <scope>NUCLEOTIDE SEQUENCE [LARGE SCALE GENOMIC DNA]</scope>
    <source>
        <strain evidence="1 2">CA3R110</strain>
    </source>
</reference>
<dbReference type="RefSeq" id="WP_201853290.1">
    <property type="nucleotide sequence ID" value="NZ_JAERRG010000009.1"/>
</dbReference>
<keyword evidence="2" id="KW-1185">Reference proteome</keyword>
<dbReference type="EMBL" id="JAERRG010000009">
    <property type="protein sequence ID" value="MBL1115503.1"/>
    <property type="molecule type" value="Genomic_DNA"/>
</dbReference>
<dbReference type="Proteomes" id="UP000621510">
    <property type="component" value="Unassembled WGS sequence"/>
</dbReference>
<organism evidence="1 2">
    <name type="scientific">Streptomyces endocoffeicus</name>
    <dbReference type="NCBI Taxonomy" id="2898945"/>
    <lineage>
        <taxon>Bacteria</taxon>
        <taxon>Bacillati</taxon>
        <taxon>Actinomycetota</taxon>
        <taxon>Actinomycetes</taxon>
        <taxon>Kitasatosporales</taxon>
        <taxon>Streptomycetaceae</taxon>
        <taxon>Streptomyces</taxon>
    </lineage>
</organism>
<comment type="caution">
    <text evidence="1">The sequence shown here is derived from an EMBL/GenBank/DDBJ whole genome shotgun (WGS) entry which is preliminary data.</text>
</comment>
<name>A0ABS1PSU2_9ACTN</name>